<evidence type="ECO:0000256" key="1">
    <source>
        <dbReference type="ARBA" id="ARBA00005189"/>
    </source>
</evidence>
<evidence type="ECO:0000313" key="9">
    <source>
        <dbReference type="EMBL" id="ODM08551.1"/>
    </source>
</evidence>
<dbReference type="PATRIC" id="fig|1432052.4.peg.198"/>
<evidence type="ECO:0000256" key="7">
    <source>
        <dbReference type="RuleBase" id="RU361267"/>
    </source>
</evidence>
<dbReference type="InterPro" id="IPR002123">
    <property type="entry name" value="Plipid/glycerol_acylTrfase"/>
</dbReference>
<proteinExistence type="inferred from homology"/>
<protein>
    <recommendedName>
        <fullName evidence="7">1-acyl-sn-glycerol-3-phosphate acyltransferase</fullName>
        <ecNumber evidence="7">2.3.1.51</ecNumber>
    </recommendedName>
</protein>
<evidence type="ECO:0000256" key="6">
    <source>
        <dbReference type="ARBA" id="ARBA00023315"/>
    </source>
</evidence>
<gene>
    <name evidence="9" type="primary">plsC_1</name>
    <name evidence="9" type="ORF">BEI61_00180</name>
</gene>
<sequence>MIRFISVALFVVIFLILSIPLLIAEWIIGKFNMDIKNRSSLAIVNWAFRWCLRLSGVKITYIGEERIPKDQAVLYIGNHRSYFDILMTYVRVPRPTGYVAKLEMLKIPLLSHWMKNLHCLFLDRKDLKQGAKIILAAIGKIKDGISICIFPEGTRNKVADTFLPFHAGSFKIAEKSGCPIIPIALNNAGDVFEDHFPKIKKTHVVIEYGEPIYPNELSKEEKKKLADITLERIKEMYFKNKELV</sequence>
<dbReference type="NCBIfam" id="TIGR00530">
    <property type="entry name" value="AGP_acyltrn"/>
    <property type="match status" value="1"/>
</dbReference>
<evidence type="ECO:0000259" key="8">
    <source>
        <dbReference type="SMART" id="SM00563"/>
    </source>
</evidence>
<keyword evidence="7" id="KW-0594">Phospholipid biosynthesis</keyword>
<dbReference type="EC" id="2.3.1.51" evidence="7"/>
<evidence type="ECO:0000313" key="10">
    <source>
        <dbReference type="Proteomes" id="UP000094067"/>
    </source>
</evidence>
<dbReference type="GO" id="GO:0006654">
    <property type="term" value="P:phosphatidic acid biosynthetic process"/>
    <property type="evidence" value="ECO:0007669"/>
    <property type="project" value="TreeGrafter"/>
</dbReference>
<comment type="similarity">
    <text evidence="2 7">Belongs to the 1-acyl-sn-glycerol-3-phosphate acyltransferase family.</text>
</comment>
<dbReference type="CDD" id="cd07989">
    <property type="entry name" value="LPLAT_AGPAT-like"/>
    <property type="match status" value="1"/>
</dbReference>
<comment type="caution">
    <text evidence="9">The sequence shown here is derived from an EMBL/GenBank/DDBJ whole genome shotgun (WGS) entry which is preliminary data.</text>
</comment>
<keyword evidence="5 7" id="KW-0443">Lipid metabolism</keyword>
<reference evidence="9 10" key="1">
    <citation type="submission" date="2016-07" db="EMBL/GenBank/DDBJ databases">
        <title>Characterization of isolates of Eisenbergiella tayi derived from blood cultures, using whole genome sequencing.</title>
        <authorList>
            <person name="Burdz T."/>
            <person name="Wiebe D."/>
            <person name="Huynh C."/>
            <person name="Bernard K."/>
        </authorList>
    </citation>
    <scope>NUCLEOTIDE SEQUENCE [LARGE SCALE GENOMIC DNA]</scope>
    <source>
        <strain evidence="9 10">NML 110608</strain>
    </source>
</reference>
<dbReference type="GO" id="GO:0016020">
    <property type="term" value="C:membrane"/>
    <property type="evidence" value="ECO:0007669"/>
    <property type="project" value="InterPro"/>
</dbReference>
<feature type="domain" description="Phospholipid/glycerol acyltransferase" evidence="8">
    <location>
        <begin position="73"/>
        <end position="188"/>
    </location>
</feature>
<comment type="catalytic activity">
    <reaction evidence="7">
        <text>a 1-acyl-sn-glycero-3-phosphate + an acyl-CoA = a 1,2-diacyl-sn-glycero-3-phosphate + CoA</text>
        <dbReference type="Rhea" id="RHEA:19709"/>
        <dbReference type="ChEBI" id="CHEBI:57287"/>
        <dbReference type="ChEBI" id="CHEBI:57970"/>
        <dbReference type="ChEBI" id="CHEBI:58342"/>
        <dbReference type="ChEBI" id="CHEBI:58608"/>
        <dbReference type="EC" id="2.3.1.51"/>
    </reaction>
</comment>
<organism evidence="9 10">
    <name type="scientific">Eisenbergiella tayi</name>
    <dbReference type="NCBI Taxonomy" id="1432052"/>
    <lineage>
        <taxon>Bacteria</taxon>
        <taxon>Bacillati</taxon>
        <taxon>Bacillota</taxon>
        <taxon>Clostridia</taxon>
        <taxon>Lachnospirales</taxon>
        <taxon>Lachnospiraceae</taxon>
        <taxon>Eisenbergiella</taxon>
    </lineage>
</organism>
<dbReference type="PANTHER" id="PTHR10434:SF64">
    <property type="entry name" value="1-ACYL-SN-GLYCEROL-3-PHOSPHATE ACYLTRANSFERASE-RELATED"/>
    <property type="match status" value="1"/>
</dbReference>
<dbReference type="Pfam" id="PF01553">
    <property type="entry name" value="Acyltransferase"/>
    <property type="match status" value="1"/>
</dbReference>
<dbReference type="AlphaFoldDB" id="A0A1E3AJD0"/>
<evidence type="ECO:0000256" key="2">
    <source>
        <dbReference type="ARBA" id="ARBA00008655"/>
    </source>
</evidence>
<dbReference type="InterPro" id="IPR004552">
    <property type="entry name" value="AGP_acyltrans"/>
</dbReference>
<dbReference type="RefSeq" id="WP_009251820.1">
    <property type="nucleotide sequence ID" value="NZ_CABMHK010000026.1"/>
</dbReference>
<evidence type="ECO:0000256" key="5">
    <source>
        <dbReference type="ARBA" id="ARBA00023098"/>
    </source>
</evidence>
<evidence type="ECO:0000256" key="4">
    <source>
        <dbReference type="ARBA" id="ARBA00022679"/>
    </source>
</evidence>
<dbReference type="EMBL" id="MCGH01000001">
    <property type="protein sequence ID" value="ODM08551.1"/>
    <property type="molecule type" value="Genomic_DNA"/>
</dbReference>
<evidence type="ECO:0000256" key="3">
    <source>
        <dbReference type="ARBA" id="ARBA00022516"/>
    </source>
</evidence>
<comment type="pathway">
    <text evidence="1">Lipid metabolism.</text>
</comment>
<keyword evidence="7" id="KW-1208">Phospholipid metabolism</keyword>
<name>A0A1E3AJD0_9FIRM</name>
<dbReference type="Proteomes" id="UP000094067">
    <property type="component" value="Unassembled WGS sequence"/>
</dbReference>
<dbReference type="SMART" id="SM00563">
    <property type="entry name" value="PlsC"/>
    <property type="match status" value="1"/>
</dbReference>
<keyword evidence="3 7" id="KW-0444">Lipid biosynthesis</keyword>
<dbReference type="PANTHER" id="PTHR10434">
    <property type="entry name" value="1-ACYL-SN-GLYCEROL-3-PHOSPHATE ACYLTRANSFERASE"/>
    <property type="match status" value="1"/>
</dbReference>
<dbReference type="SUPFAM" id="SSF69593">
    <property type="entry name" value="Glycerol-3-phosphate (1)-acyltransferase"/>
    <property type="match status" value="1"/>
</dbReference>
<comment type="domain">
    <text evidence="7">The HXXXXD motif is essential for acyltransferase activity and may constitute the binding site for the phosphate moiety of the glycerol-3-phosphate.</text>
</comment>
<dbReference type="GO" id="GO:0003841">
    <property type="term" value="F:1-acylglycerol-3-phosphate O-acyltransferase activity"/>
    <property type="evidence" value="ECO:0007669"/>
    <property type="project" value="UniProtKB-UniRule"/>
</dbReference>
<keyword evidence="6 7" id="KW-0012">Acyltransferase</keyword>
<keyword evidence="4 7" id="KW-0808">Transferase</keyword>
<accession>A0A1E3AJD0</accession>